<reference evidence="5" key="1">
    <citation type="journal article" date="2019" name="bioRxiv">
        <title>The Genome of the Zebra Mussel, Dreissena polymorpha: A Resource for Invasive Species Research.</title>
        <authorList>
            <person name="McCartney M.A."/>
            <person name="Auch B."/>
            <person name="Kono T."/>
            <person name="Mallez S."/>
            <person name="Zhang Y."/>
            <person name="Obille A."/>
            <person name="Becker A."/>
            <person name="Abrahante J.E."/>
            <person name="Garbe J."/>
            <person name="Badalamenti J.P."/>
            <person name="Herman A."/>
            <person name="Mangelson H."/>
            <person name="Liachko I."/>
            <person name="Sullivan S."/>
            <person name="Sone E.D."/>
            <person name="Koren S."/>
            <person name="Silverstein K.A.T."/>
            <person name="Beckman K.B."/>
            <person name="Gohl D.M."/>
        </authorList>
    </citation>
    <scope>NUCLEOTIDE SEQUENCE</scope>
    <source>
        <strain evidence="5">Duluth1</strain>
        <tissue evidence="5">Whole animal</tissue>
    </source>
</reference>
<dbReference type="PROSITE" id="PS50835">
    <property type="entry name" value="IG_LIKE"/>
    <property type="match status" value="1"/>
</dbReference>
<dbReference type="InterPro" id="IPR013783">
    <property type="entry name" value="Ig-like_fold"/>
</dbReference>
<sequence>MFLTSTGQMVYTIEEQNTGFPQEGYINPIDLGTELYNFPVRYTHFPRHNLTKNFLRTDVDEVGKTLNLPFVYKSIERYVGEDVMLDCFGETNWEIMWKFNGTYISEFESRHSIDELETQFQGALIKISTLLIQVLRKEDYGTYECHYSKSNDWAQHTYVIGVHVLKEIPRKIVILNLDVGVYIQSLSFFCYYANETTSSISIEYTINNQSVDTVCSEFSTWHCALTVKNFHTYKLPYIGLVEMNNDSNYKRTNIEYCLCLDAFGIHRIYFHRTKRYSLKSLSIQHPYVLVVLPHTKPSLFRYFDDSKHYIEIDTLLNSNETVETKERKLQPLLHLVRANESKARFVENLLQNVALLCAFLCAIGFLSFVIDVFWGVYYNGISHTLQGCLPYCLQPTILENPRSVFISHSEEDKDFITRTLAPFLDESLNLRVSFSGKDDDFESNHDVFNQLSEKIEHSDKLLVVLSSAYHEEEQCEKLELMIIIWGLLNNRTIKSKNILCIFYNEGAKLPLKFLRHFYFKKLHWNNQLSEEEQLLFIQKWLTTGRL</sequence>
<dbReference type="Pfam" id="PF13676">
    <property type="entry name" value="TIR_2"/>
    <property type="match status" value="1"/>
</dbReference>
<evidence type="ECO:0000313" key="6">
    <source>
        <dbReference type="Proteomes" id="UP000828390"/>
    </source>
</evidence>
<comment type="similarity">
    <text evidence="1">Belongs to the interleukin-1 receptor family.</text>
</comment>
<proteinExistence type="inferred from homology"/>
<keyword evidence="6" id="KW-1185">Reference proteome</keyword>
<keyword evidence="2" id="KW-1133">Transmembrane helix</keyword>
<comment type="caution">
    <text evidence="5">The sequence shown here is derived from an EMBL/GenBank/DDBJ whole genome shotgun (WGS) entry which is preliminary data.</text>
</comment>
<dbReference type="InterPro" id="IPR000157">
    <property type="entry name" value="TIR_dom"/>
</dbReference>
<dbReference type="Gene3D" id="3.40.50.10140">
    <property type="entry name" value="Toll/interleukin-1 receptor homology (TIR) domain"/>
    <property type="match status" value="1"/>
</dbReference>
<accession>A0A9D4R5S2</accession>
<evidence type="ECO:0008006" key="7">
    <source>
        <dbReference type="Google" id="ProtNLM"/>
    </source>
</evidence>
<dbReference type="Pfam" id="PF00047">
    <property type="entry name" value="ig"/>
    <property type="match status" value="1"/>
</dbReference>
<feature type="transmembrane region" description="Helical" evidence="2">
    <location>
        <begin position="353"/>
        <end position="377"/>
    </location>
</feature>
<evidence type="ECO:0000256" key="1">
    <source>
        <dbReference type="ARBA" id="ARBA00009752"/>
    </source>
</evidence>
<dbReference type="SUPFAM" id="SSF52200">
    <property type="entry name" value="Toll/Interleukin receptor TIR domain"/>
    <property type="match status" value="1"/>
</dbReference>
<feature type="domain" description="Ig-like" evidence="4">
    <location>
        <begin position="69"/>
        <end position="161"/>
    </location>
</feature>
<dbReference type="InterPro" id="IPR036179">
    <property type="entry name" value="Ig-like_dom_sf"/>
</dbReference>
<protein>
    <recommendedName>
        <fullName evidence="7">TIR domain-containing protein</fullName>
    </recommendedName>
</protein>
<feature type="domain" description="TIR" evidence="3">
    <location>
        <begin position="400"/>
        <end position="545"/>
    </location>
</feature>
<evidence type="ECO:0000259" key="3">
    <source>
        <dbReference type="PROSITE" id="PS50104"/>
    </source>
</evidence>
<dbReference type="SUPFAM" id="SSF48726">
    <property type="entry name" value="Immunoglobulin"/>
    <property type="match status" value="1"/>
</dbReference>
<dbReference type="PROSITE" id="PS50104">
    <property type="entry name" value="TIR"/>
    <property type="match status" value="1"/>
</dbReference>
<dbReference type="InterPro" id="IPR003598">
    <property type="entry name" value="Ig_sub2"/>
</dbReference>
<evidence type="ECO:0000313" key="5">
    <source>
        <dbReference type="EMBL" id="KAH3854265.1"/>
    </source>
</evidence>
<dbReference type="GO" id="GO:0007165">
    <property type="term" value="P:signal transduction"/>
    <property type="evidence" value="ECO:0007669"/>
    <property type="project" value="InterPro"/>
</dbReference>
<dbReference type="InterPro" id="IPR007110">
    <property type="entry name" value="Ig-like_dom"/>
</dbReference>
<name>A0A9D4R5S2_DREPO</name>
<dbReference type="InterPro" id="IPR013151">
    <property type="entry name" value="Immunoglobulin_dom"/>
</dbReference>
<dbReference type="EMBL" id="JAIWYP010000003">
    <property type="protein sequence ID" value="KAH3854265.1"/>
    <property type="molecule type" value="Genomic_DNA"/>
</dbReference>
<dbReference type="InterPro" id="IPR035897">
    <property type="entry name" value="Toll_tir_struct_dom_sf"/>
</dbReference>
<organism evidence="5 6">
    <name type="scientific">Dreissena polymorpha</name>
    <name type="common">Zebra mussel</name>
    <name type="synonym">Mytilus polymorpha</name>
    <dbReference type="NCBI Taxonomy" id="45954"/>
    <lineage>
        <taxon>Eukaryota</taxon>
        <taxon>Metazoa</taxon>
        <taxon>Spiralia</taxon>
        <taxon>Lophotrochozoa</taxon>
        <taxon>Mollusca</taxon>
        <taxon>Bivalvia</taxon>
        <taxon>Autobranchia</taxon>
        <taxon>Heteroconchia</taxon>
        <taxon>Euheterodonta</taxon>
        <taxon>Imparidentia</taxon>
        <taxon>Neoheterodontei</taxon>
        <taxon>Myida</taxon>
        <taxon>Dreissenoidea</taxon>
        <taxon>Dreissenidae</taxon>
        <taxon>Dreissena</taxon>
    </lineage>
</organism>
<gene>
    <name evidence="5" type="ORF">DPMN_096803</name>
</gene>
<dbReference type="AlphaFoldDB" id="A0A9D4R5S2"/>
<evidence type="ECO:0000256" key="2">
    <source>
        <dbReference type="SAM" id="Phobius"/>
    </source>
</evidence>
<reference evidence="5" key="2">
    <citation type="submission" date="2020-11" db="EMBL/GenBank/DDBJ databases">
        <authorList>
            <person name="McCartney M.A."/>
            <person name="Auch B."/>
            <person name="Kono T."/>
            <person name="Mallez S."/>
            <person name="Becker A."/>
            <person name="Gohl D.M."/>
            <person name="Silverstein K.A.T."/>
            <person name="Koren S."/>
            <person name="Bechman K.B."/>
            <person name="Herman A."/>
            <person name="Abrahante J.E."/>
            <person name="Garbe J."/>
        </authorList>
    </citation>
    <scope>NUCLEOTIDE SEQUENCE</scope>
    <source>
        <strain evidence="5">Duluth1</strain>
        <tissue evidence="5">Whole animal</tissue>
    </source>
</reference>
<dbReference type="Proteomes" id="UP000828390">
    <property type="component" value="Unassembled WGS sequence"/>
</dbReference>
<evidence type="ECO:0000259" key="4">
    <source>
        <dbReference type="PROSITE" id="PS50835"/>
    </source>
</evidence>
<dbReference type="SMART" id="SM00408">
    <property type="entry name" value="IGc2"/>
    <property type="match status" value="1"/>
</dbReference>
<keyword evidence="2" id="KW-0472">Membrane</keyword>
<keyword evidence="2" id="KW-0812">Transmembrane</keyword>
<dbReference type="Gene3D" id="2.60.40.10">
    <property type="entry name" value="Immunoglobulins"/>
    <property type="match status" value="1"/>
</dbReference>